<dbReference type="CDD" id="cd22332">
    <property type="entry name" value="HsdR_N"/>
    <property type="match status" value="1"/>
</dbReference>
<dbReference type="InterPro" id="IPR055180">
    <property type="entry name" value="HsdR_RecA-like_helicase_dom_2"/>
</dbReference>
<evidence type="ECO:0000256" key="5">
    <source>
        <dbReference type="ARBA" id="ARBA00022741"/>
    </source>
</evidence>
<comment type="catalytic activity">
    <reaction evidence="1 11">
        <text>Endonucleolytic cleavage of DNA to give random double-stranded fragments with terminal 5'-phosphates, ATP is simultaneously hydrolyzed.</text>
        <dbReference type="EC" id="3.1.21.3"/>
    </reaction>
</comment>
<evidence type="ECO:0000259" key="12">
    <source>
        <dbReference type="PROSITE" id="PS51192"/>
    </source>
</evidence>
<evidence type="ECO:0000256" key="10">
    <source>
        <dbReference type="ARBA" id="ARBA00023125"/>
    </source>
</evidence>
<evidence type="ECO:0000256" key="3">
    <source>
        <dbReference type="ARBA" id="ARBA00011296"/>
    </source>
</evidence>
<dbReference type="GO" id="GO:0009035">
    <property type="term" value="F:type I site-specific deoxyribonuclease activity"/>
    <property type="evidence" value="ECO:0007669"/>
    <property type="project" value="UniProtKB-EC"/>
</dbReference>
<dbReference type="AlphaFoldDB" id="A0A917IWK9"/>
<dbReference type="SMART" id="SM00487">
    <property type="entry name" value="DEXDc"/>
    <property type="match status" value="1"/>
</dbReference>
<keyword evidence="4" id="KW-0540">Nuclease</keyword>
<keyword evidence="10 11" id="KW-0238">DNA-binding</keyword>
<dbReference type="InterPro" id="IPR027417">
    <property type="entry name" value="P-loop_NTPase"/>
</dbReference>
<dbReference type="Proteomes" id="UP000600171">
    <property type="component" value="Unassembled WGS sequence"/>
</dbReference>
<keyword evidence="8 11" id="KW-0378">Hydrolase</keyword>
<dbReference type="InterPro" id="IPR007409">
    <property type="entry name" value="Restrct_endonuc_type1_HsdR_N"/>
</dbReference>
<keyword evidence="9 11" id="KW-0067">ATP-binding</keyword>
<dbReference type="Gene3D" id="3.40.50.300">
    <property type="entry name" value="P-loop containing nucleotide triphosphate hydrolases"/>
    <property type="match status" value="2"/>
</dbReference>
<dbReference type="InterPro" id="IPR040980">
    <property type="entry name" value="SWI2_SNF2"/>
</dbReference>
<dbReference type="Pfam" id="PF22679">
    <property type="entry name" value="T1R_D3-like"/>
    <property type="match status" value="1"/>
</dbReference>
<dbReference type="GO" id="GO:0003677">
    <property type="term" value="F:DNA binding"/>
    <property type="evidence" value="ECO:0007669"/>
    <property type="project" value="UniProtKB-KW"/>
</dbReference>
<evidence type="ECO:0000256" key="4">
    <source>
        <dbReference type="ARBA" id="ARBA00022722"/>
    </source>
</evidence>
<dbReference type="GO" id="GO:0005524">
    <property type="term" value="F:ATP binding"/>
    <property type="evidence" value="ECO:0007669"/>
    <property type="project" value="UniProtKB-KW"/>
</dbReference>
<dbReference type="EMBL" id="BMDC01000002">
    <property type="protein sequence ID" value="GGH63772.1"/>
    <property type="molecule type" value="Genomic_DNA"/>
</dbReference>
<comment type="similarity">
    <text evidence="2 11">Belongs to the HsdR family.</text>
</comment>
<evidence type="ECO:0000256" key="9">
    <source>
        <dbReference type="ARBA" id="ARBA00022840"/>
    </source>
</evidence>
<dbReference type="PANTHER" id="PTHR30195:SF16">
    <property type="entry name" value="TYPE I RESTRICTION ENZYME ENDONUCLEASE SUBUNIT"/>
    <property type="match status" value="1"/>
</dbReference>
<evidence type="ECO:0000256" key="2">
    <source>
        <dbReference type="ARBA" id="ARBA00008598"/>
    </source>
</evidence>
<dbReference type="SUPFAM" id="SSF52540">
    <property type="entry name" value="P-loop containing nucleoside triphosphate hydrolases"/>
    <property type="match status" value="1"/>
</dbReference>
<dbReference type="GO" id="GO:0004386">
    <property type="term" value="F:helicase activity"/>
    <property type="evidence" value="ECO:0007669"/>
    <property type="project" value="UniProtKB-KW"/>
</dbReference>
<keyword evidence="13" id="KW-0347">Helicase</keyword>
<comment type="function">
    <text evidence="11">Subunit R is required for both nuclease and ATPase activities, but not for modification.</text>
</comment>
<evidence type="ECO:0000256" key="11">
    <source>
        <dbReference type="RuleBase" id="RU364115"/>
    </source>
</evidence>
<dbReference type="NCBIfam" id="TIGR00348">
    <property type="entry name" value="hsdR"/>
    <property type="match status" value="1"/>
</dbReference>
<organism evidence="13 14">
    <name type="scientific">Rothia aerolata</name>
    <dbReference type="NCBI Taxonomy" id="1812262"/>
    <lineage>
        <taxon>Bacteria</taxon>
        <taxon>Bacillati</taxon>
        <taxon>Actinomycetota</taxon>
        <taxon>Actinomycetes</taxon>
        <taxon>Micrococcales</taxon>
        <taxon>Micrococcaceae</taxon>
        <taxon>Rothia</taxon>
    </lineage>
</organism>
<dbReference type="Pfam" id="PF04313">
    <property type="entry name" value="HSDR_N"/>
    <property type="match status" value="1"/>
</dbReference>
<evidence type="ECO:0000256" key="6">
    <source>
        <dbReference type="ARBA" id="ARBA00022747"/>
    </source>
</evidence>
<reference evidence="13 14" key="1">
    <citation type="journal article" date="2014" name="Int. J. Syst. Evol. Microbiol.">
        <title>Complete genome sequence of Corynebacterium casei LMG S-19264T (=DSM 44701T), isolated from a smear-ripened cheese.</title>
        <authorList>
            <consortium name="US DOE Joint Genome Institute (JGI-PGF)"/>
            <person name="Walter F."/>
            <person name="Albersmeier A."/>
            <person name="Kalinowski J."/>
            <person name="Ruckert C."/>
        </authorList>
    </citation>
    <scope>NUCLEOTIDE SEQUENCE [LARGE SCALE GENOMIC DNA]</scope>
    <source>
        <strain evidence="13 14">CCM 8669</strain>
    </source>
</reference>
<gene>
    <name evidence="13" type="ORF">GCM10007359_15400</name>
</gene>
<dbReference type="Pfam" id="PF18766">
    <property type="entry name" value="SWI2_SNF2"/>
    <property type="match status" value="1"/>
</dbReference>
<dbReference type="PANTHER" id="PTHR30195">
    <property type="entry name" value="TYPE I SITE-SPECIFIC DEOXYRIBONUCLEASE PROTEIN SUBUNIT M AND R"/>
    <property type="match status" value="1"/>
</dbReference>
<evidence type="ECO:0000256" key="7">
    <source>
        <dbReference type="ARBA" id="ARBA00022759"/>
    </source>
</evidence>
<evidence type="ECO:0000256" key="8">
    <source>
        <dbReference type="ARBA" id="ARBA00022801"/>
    </source>
</evidence>
<dbReference type="InterPro" id="IPR014001">
    <property type="entry name" value="Helicase_ATP-bd"/>
</dbReference>
<protein>
    <recommendedName>
        <fullName evidence="11">Type I restriction enzyme endonuclease subunit</fullName>
        <shortName evidence="11">R protein</shortName>
        <ecNumber evidence="11">3.1.21.3</ecNumber>
    </recommendedName>
</protein>
<feature type="domain" description="Helicase ATP-binding" evidence="12">
    <location>
        <begin position="316"/>
        <end position="478"/>
    </location>
</feature>
<sequence length="1018" mass="116962">MAIKHNPAHTITPILLTEEHTVASEIPVTADQEHTYQTEAQLEAEFIATLQGQAYDYLPLRTAEDLKNNLRTQLQKLNNYQLTDTEWERFYTTVVANPTASHTDKTQIIQREPIQPCTLDDGTIKNFKLIDRRDIHNNTLQVINQYVTDGGAASNRYDVTILVNGLPLVHVELKRRGVEIQEAFNQIRRYQKDSFWADTGLYDYIQIFVISNGTRTKYYSNTVRYKHVDSQRSQRRRRQASADSFEFTSWWATDNNKRISDLIPFAKTFFARHTLLNILTRYCVFTVDKDLLVMRPYQIVATEKILRKILIATNYKKQGTIDAGGYIWHTTGSGKTLTSFKTAQLAKDLDTVHKVIFVVDRKDLDYQTMKEYDAFQKGAANSNTSTKILKGQLEDPNAQIIITTIQKLDQFIKKNPGHPIFAEPIVLIFDECHRSQFGDMHTAITRNFKKYFMFGFTGTPIFDANAKSGGNVKLRTTQDAFGEKLHTYTIVDAIGDKNVLPFRVEYHNSVKLADKVDDAEVYSIATEAAMRSPERIKPIVRYILDHYDQKTKRNETYQLKDKRLEGFNSILATASIDAAKVYYNAFQTEQQQRLEEHGIEPLKVAIIYSAAPHNDDTDDFLAEESLNPSELDMGSFMFLQDAVSDYNQMFDRSFDLTGEGFDRYYKDVSKKMKNRELDLLIVVNMFLTGFDSKTVNTLWVDKNMKSHGLIQAFSRTNRILNSVKTYGNIVCFRNLETETDEALALFGNKDARATVLLKPYAEYLETYRENLEALQKGFSLDVLGSGGLGEQAQKKFVKLFGEVLKLRNILSAFDEFEADDTLAPRDVQDYQSHYLDIYRSMRERSENNPVDITEDLIFEIELIKQVSVGVDHILMLVEQYRRSNGTDEEVRSQITRAVDSSPTLHNKKDLIEDFLDKVSFDEDDVQGEWKKHVQEQSSAELNKIIEEEKLNPEPTRALIADAWLAGGVPTHGERIGRLMKATGSRFARPVNGESRAARKERLINRLQRFYERFSEIIS</sequence>
<dbReference type="EC" id="3.1.21.3" evidence="11"/>
<dbReference type="InterPro" id="IPR022625">
    <property type="entry name" value="TypeI_RM_Rsu_C"/>
</dbReference>
<keyword evidence="6 11" id="KW-0680">Restriction system</keyword>
<evidence type="ECO:0000256" key="1">
    <source>
        <dbReference type="ARBA" id="ARBA00000851"/>
    </source>
</evidence>
<dbReference type="GO" id="GO:0009307">
    <property type="term" value="P:DNA restriction-modification system"/>
    <property type="evidence" value="ECO:0007669"/>
    <property type="project" value="UniProtKB-KW"/>
</dbReference>
<accession>A0A917IWK9</accession>
<dbReference type="CDD" id="cd18030">
    <property type="entry name" value="DEXHc_RE_I_HsdR"/>
    <property type="match status" value="1"/>
</dbReference>
<dbReference type="RefSeq" id="WP_188359777.1">
    <property type="nucleotide sequence ID" value="NZ_BMDC01000002.1"/>
</dbReference>
<dbReference type="Pfam" id="PF12008">
    <property type="entry name" value="EcoR124_C"/>
    <property type="match status" value="1"/>
</dbReference>
<comment type="caution">
    <text evidence="13">The sequence shown here is derived from an EMBL/GenBank/DDBJ whole genome shotgun (WGS) entry which is preliminary data.</text>
</comment>
<name>A0A917IWK9_9MICC</name>
<proteinExistence type="inferred from homology"/>
<dbReference type="InterPro" id="IPR051268">
    <property type="entry name" value="Type-I_R_enzyme_R_subunit"/>
</dbReference>
<comment type="subunit">
    <text evidence="3 11">The type I restriction/modification system is composed of three polypeptides R, M and S.</text>
</comment>
<dbReference type="PROSITE" id="PS51192">
    <property type="entry name" value="HELICASE_ATP_BIND_1"/>
    <property type="match status" value="1"/>
</dbReference>
<dbReference type="CDD" id="cd18800">
    <property type="entry name" value="SF2_C_EcoR124I-like"/>
    <property type="match status" value="1"/>
</dbReference>
<evidence type="ECO:0000313" key="14">
    <source>
        <dbReference type="Proteomes" id="UP000600171"/>
    </source>
</evidence>
<keyword evidence="5 11" id="KW-0547">Nucleotide-binding</keyword>
<dbReference type="Gene3D" id="1.20.58.910">
    <property type="match status" value="1"/>
</dbReference>
<dbReference type="InterPro" id="IPR004473">
    <property type="entry name" value="Restrct_endonuc_typeI_HsdR"/>
</dbReference>
<evidence type="ECO:0000313" key="13">
    <source>
        <dbReference type="EMBL" id="GGH63772.1"/>
    </source>
</evidence>
<keyword evidence="14" id="KW-1185">Reference proteome</keyword>
<keyword evidence="7" id="KW-0255">Endonuclease</keyword>
<dbReference type="Gene3D" id="3.90.1570.50">
    <property type="match status" value="2"/>
</dbReference>